<feature type="compositionally biased region" description="Basic and acidic residues" evidence="1">
    <location>
        <begin position="504"/>
        <end position="521"/>
    </location>
</feature>
<feature type="region of interest" description="Disordered" evidence="1">
    <location>
        <begin position="762"/>
        <end position="1127"/>
    </location>
</feature>
<dbReference type="InterPro" id="IPR057725">
    <property type="entry name" value="Ams2-SPT21_N"/>
</dbReference>
<dbReference type="GO" id="GO:0006357">
    <property type="term" value="P:regulation of transcription by RNA polymerase II"/>
    <property type="evidence" value="ECO:0007669"/>
    <property type="project" value="TreeGrafter"/>
</dbReference>
<feature type="region of interest" description="Disordered" evidence="1">
    <location>
        <begin position="1164"/>
        <end position="1199"/>
    </location>
</feature>
<dbReference type="AlphaFoldDB" id="A0A0F4YWZ2"/>
<feature type="compositionally biased region" description="Basic and acidic residues" evidence="1">
    <location>
        <begin position="1028"/>
        <end position="1038"/>
    </location>
</feature>
<dbReference type="Gene3D" id="3.30.50.10">
    <property type="entry name" value="Erythroid Transcription Factor GATA-1, subunit A"/>
    <property type="match status" value="1"/>
</dbReference>
<reference evidence="3 4" key="1">
    <citation type="submission" date="2015-04" db="EMBL/GenBank/DDBJ databases">
        <authorList>
            <person name="Heijne W.H."/>
            <person name="Fedorova N.D."/>
            <person name="Nierman W.C."/>
            <person name="Vollebregt A.W."/>
            <person name="Zhao Z."/>
            <person name="Wu L."/>
            <person name="Kumar M."/>
            <person name="Stam H."/>
            <person name="van den Berg M.A."/>
            <person name="Pel H.J."/>
        </authorList>
    </citation>
    <scope>NUCLEOTIDE SEQUENCE [LARGE SCALE GENOMIC DNA]</scope>
    <source>
        <strain evidence="3 4">CBS 393.64</strain>
    </source>
</reference>
<feature type="compositionally biased region" description="Polar residues" evidence="1">
    <location>
        <begin position="220"/>
        <end position="232"/>
    </location>
</feature>
<feature type="compositionally biased region" description="Polar residues" evidence="1">
    <location>
        <begin position="591"/>
        <end position="604"/>
    </location>
</feature>
<feature type="compositionally biased region" description="Basic and acidic residues" evidence="1">
    <location>
        <begin position="762"/>
        <end position="771"/>
    </location>
</feature>
<feature type="compositionally biased region" description="Polar residues" evidence="1">
    <location>
        <begin position="848"/>
        <end position="857"/>
    </location>
</feature>
<feature type="compositionally biased region" description="Low complexity" evidence="1">
    <location>
        <begin position="956"/>
        <end position="965"/>
    </location>
</feature>
<feature type="region of interest" description="Disordered" evidence="1">
    <location>
        <begin position="220"/>
        <end position="651"/>
    </location>
</feature>
<dbReference type="PANTHER" id="PTHR39147">
    <property type="entry name" value="PROTEIN SPT21"/>
    <property type="match status" value="1"/>
</dbReference>
<feature type="compositionally biased region" description="Basic and acidic residues" evidence="1">
    <location>
        <begin position="933"/>
        <end position="943"/>
    </location>
</feature>
<protein>
    <submittedName>
        <fullName evidence="3">GATA transcription factor (Ams2)</fullName>
    </submittedName>
</protein>
<comment type="caution">
    <text evidence="3">The sequence shown here is derived from an EMBL/GenBank/DDBJ whole genome shotgun (WGS) entry which is preliminary data.</text>
</comment>
<feature type="compositionally biased region" description="Low complexity" evidence="1">
    <location>
        <begin position="254"/>
        <end position="265"/>
    </location>
</feature>
<proteinExistence type="predicted"/>
<dbReference type="GO" id="GO:0000183">
    <property type="term" value="P:rDNA heterochromatin formation"/>
    <property type="evidence" value="ECO:0007669"/>
    <property type="project" value="TreeGrafter"/>
</dbReference>
<feature type="compositionally biased region" description="Low complexity" evidence="1">
    <location>
        <begin position="395"/>
        <end position="414"/>
    </location>
</feature>
<feature type="compositionally biased region" description="Low complexity" evidence="1">
    <location>
        <begin position="359"/>
        <end position="373"/>
    </location>
</feature>
<dbReference type="Pfam" id="PF25823">
    <property type="entry name" value="Ams2-SPT21_N"/>
    <property type="match status" value="1"/>
</dbReference>
<dbReference type="GeneID" id="25315551"/>
<dbReference type="OrthoDB" id="3199820at2759"/>
<organism evidence="3 4">
    <name type="scientific">Rasamsonia emersonii (strain ATCC 16479 / CBS 393.64 / IMI 116815)</name>
    <dbReference type="NCBI Taxonomy" id="1408163"/>
    <lineage>
        <taxon>Eukaryota</taxon>
        <taxon>Fungi</taxon>
        <taxon>Dikarya</taxon>
        <taxon>Ascomycota</taxon>
        <taxon>Pezizomycotina</taxon>
        <taxon>Eurotiomycetes</taxon>
        <taxon>Eurotiomycetidae</taxon>
        <taxon>Eurotiales</taxon>
        <taxon>Trichocomaceae</taxon>
        <taxon>Rasamsonia</taxon>
    </lineage>
</organism>
<name>A0A0F4YWZ2_RASE3</name>
<gene>
    <name evidence="3" type="ORF">T310_3201</name>
</gene>
<feature type="compositionally biased region" description="Basic and acidic residues" evidence="1">
    <location>
        <begin position="325"/>
        <end position="337"/>
    </location>
</feature>
<dbReference type="FunFam" id="3.30.50.10:FF:000067">
    <property type="entry name" value="GATA transcription factor (Ams2), putative"/>
    <property type="match status" value="1"/>
</dbReference>
<dbReference type="STRING" id="1408163.A0A0F4YWZ2"/>
<dbReference type="GO" id="GO:0030466">
    <property type="term" value="P:silent mating-type cassette heterochromatin formation"/>
    <property type="evidence" value="ECO:0007669"/>
    <property type="project" value="TreeGrafter"/>
</dbReference>
<dbReference type="Proteomes" id="UP000053958">
    <property type="component" value="Unassembled WGS sequence"/>
</dbReference>
<dbReference type="InterPro" id="IPR042403">
    <property type="entry name" value="Spt21/Ams2"/>
</dbReference>
<feature type="compositionally biased region" description="Polar residues" evidence="1">
    <location>
        <begin position="525"/>
        <end position="535"/>
    </location>
</feature>
<dbReference type="PANTHER" id="PTHR39147:SF1">
    <property type="entry name" value="PROTEIN SPT21"/>
    <property type="match status" value="1"/>
</dbReference>
<evidence type="ECO:0000313" key="3">
    <source>
        <dbReference type="EMBL" id="KKA22744.1"/>
    </source>
</evidence>
<sequence length="1199" mass="131928">MEAQDGISVRPMRCTNPPFCYENDRTLNRAFTMCSEGALHTTYLDEKTQIGVIDLKTCIQAIVSASPELVAKLGQDYTVYAYDYSEQETPLVGQGMLSWVLASASPSSNESANQSRPIVTGRVCKNVLGLFSKGAQETLEVRLRLVPVPTVLQSEYLESIQKYRELSNIIPQDFDAQAWTTFIKQNPNLFASGNRAQLTDRPNSSMDHSGIERFHQLLSESSTPREFPSTNRPDSPCQSPLPPPSRGSTPNGVRPPTQQPQQQHPLPHRRRDSEASFRPSSRASTREPESQRPPVAAARRGSMQSGYGSGEESMEQQPRKRAKLFRAEWTAKEDMNIERQPGSLRVAASTAASVRIHRPTPNTSSTNQNPNNEEPVRPPTPITRSTGDIPRRTRPGPSLLRESSSRSNTSYRSPYATGDERPSTEHPATSPDETRYQGIFEPQFNMPSSPPVMDSGFPNRSSPALPPLPMQPDSGFMSASLEELLDDDGCPRTNMDEDAGTPLDECRRTNSNENSREERMADSAIQGTSPVNPSVSGHHHDNFLASDGAFEAPAKETAPPSLPPPRTTTGSRPSSRASVRQPPKPLAPAPMSQSELEQLMNSIPASDPVLPPNGYLQHSNSWAGPMSDLPSVNTPAPQPVEEGKVRSGAGARRVRQVQARLDQCIREGQIPPYCENCGAIETPTWRRAWSKEIDGNEQDANEFAKDPLMLFWQVLEKDEEDRVTRFKIYKKTLADTDNDFVQILLCNPCGLWLHKFKTMRPENKWNKQPPKDKRKRSSRNRKGPLSGAGNTATRSRSKAQTNKPAESSPGPTDASSPAGDDGITPRAENDNEDDVQEPPSKRRRANSVEPQRTTETGQGRWEEHDAIEALRRAIQSSPARNPASQNAEMNDNNLTPKPVRRTLFPSAHEGPLKTLGDSLTNSPRRSPRIASRGSEKTAQDKENQAPATRDNLDGLFESPSFEFEPPSTPTPKRRSPRGGNSTEKRLSLPFCSPTAQKGKEGNPNLTPTRLAMEKLQRAQGTSSAATTPRRERNDKDGIPELPSLGGTPRSGTQEMMNGIMMDIFNENGDSVGQTDSLFNFEPPKCPSGNWADWEPSDYVSPIESDTDENSTAQRRRHNSTTRDDSEDIINAILSDPDMHKGDMRNSEFNSLLFGGDCTGLESDAFRSDNGNSGVTGLGVTSNTNNQKGGEVEASASCSK</sequence>
<dbReference type="SUPFAM" id="SSF57716">
    <property type="entry name" value="Glucocorticoid receptor-like (DNA-binding domain)"/>
    <property type="match status" value="1"/>
</dbReference>
<dbReference type="EMBL" id="LASV01000127">
    <property type="protein sequence ID" value="KKA22744.1"/>
    <property type="molecule type" value="Genomic_DNA"/>
</dbReference>
<feature type="compositionally biased region" description="Polar residues" evidence="1">
    <location>
        <begin position="1168"/>
        <end position="1187"/>
    </location>
</feature>
<feature type="domain" description="Ams2/SPT21 N-terminal" evidence="2">
    <location>
        <begin position="39"/>
        <end position="148"/>
    </location>
</feature>
<keyword evidence="4" id="KW-1185">Reference proteome</keyword>
<evidence type="ECO:0000259" key="2">
    <source>
        <dbReference type="Pfam" id="PF25823"/>
    </source>
</evidence>
<dbReference type="InterPro" id="IPR013088">
    <property type="entry name" value="Znf_NHR/GATA"/>
</dbReference>
<feature type="compositionally biased region" description="Polar residues" evidence="1">
    <location>
        <begin position="874"/>
        <end position="895"/>
    </location>
</feature>
<feature type="compositionally biased region" description="Polar residues" evidence="1">
    <location>
        <begin position="1067"/>
        <end position="1077"/>
    </location>
</feature>
<evidence type="ECO:0000256" key="1">
    <source>
        <dbReference type="SAM" id="MobiDB-lite"/>
    </source>
</evidence>
<evidence type="ECO:0000313" key="4">
    <source>
        <dbReference type="Proteomes" id="UP000053958"/>
    </source>
</evidence>
<dbReference type="GO" id="GO:0008270">
    <property type="term" value="F:zinc ion binding"/>
    <property type="evidence" value="ECO:0007669"/>
    <property type="project" value="InterPro"/>
</dbReference>
<accession>A0A0F4YWZ2</accession>
<dbReference type="RefSeq" id="XP_013329356.1">
    <property type="nucleotide sequence ID" value="XM_013473902.1"/>
</dbReference>
<feature type="compositionally biased region" description="Basic residues" evidence="1">
    <location>
        <begin position="772"/>
        <end position="782"/>
    </location>
</feature>
<feature type="compositionally biased region" description="Low complexity" evidence="1">
    <location>
        <begin position="567"/>
        <end position="578"/>
    </location>
</feature>
<feature type="compositionally biased region" description="Polar residues" evidence="1">
    <location>
        <begin position="788"/>
        <end position="815"/>
    </location>
</feature>
<feature type="compositionally biased region" description="Basic and acidic residues" evidence="1">
    <location>
        <begin position="860"/>
        <end position="871"/>
    </location>
</feature>